<dbReference type="Proteomes" id="UP000321567">
    <property type="component" value="Unassembled WGS sequence"/>
</dbReference>
<evidence type="ECO:0000313" key="2">
    <source>
        <dbReference type="EMBL" id="GEO81900.1"/>
    </source>
</evidence>
<comment type="caution">
    <text evidence="2">The sequence shown here is derived from an EMBL/GenBank/DDBJ whole genome shotgun (WGS) entry which is preliminary data.</text>
</comment>
<keyword evidence="3" id="KW-1185">Reference proteome</keyword>
<evidence type="ECO:0000256" key="1">
    <source>
        <dbReference type="SAM" id="MobiDB-lite"/>
    </source>
</evidence>
<evidence type="ECO:0000313" key="3">
    <source>
        <dbReference type="Proteomes" id="UP000321567"/>
    </source>
</evidence>
<gene>
    <name evidence="2" type="ORF">ROR02_20310</name>
</gene>
<accession>A0A512H921</accession>
<proteinExistence type="predicted"/>
<name>A0A512H921_9PROT</name>
<reference evidence="2 3" key="1">
    <citation type="submission" date="2019-07" db="EMBL/GenBank/DDBJ databases">
        <title>Whole genome shotgun sequence of Rhodospirillum oryzae NBRC 107573.</title>
        <authorList>
            <person name="Hosoyama A."/>
            <person name="Uohara A."/>
            <person name="Ohji S."/>
            <person name="Ichikawa N."/>
        </authorList>
    </citation>
    <scope>NUCLEOTIDE SEQUENCE [LARGE SCALE GENOMIC DNA]</scope>
    <source>
        <strain evidence="2 3">NBRC 107573</strain>
    </source>
</reference>
<dbReference type="InterPro" id="IPR021312">
    <property type="entry name" value="DUF2889"/>
</dbReference>
<feature type="compositionally biased region" description="Basic and acidic residues" evidence="1">
    <location>
        <begin position="1"/>
        <end position="14"/>
    </location>
</feature>
<dbReference type="EMBL" id="BJZO01000052">
    <property type="protein sequence ID" value="GEO81900.1"/>
    <property type="molecule type" value="Genomic_DNA"/>
</dbReference>
<dbReference type="AlphaFoldDB" id="A0A512H921"/>
<dbReference type="Pfam" id="PF11136">
    <property type="entry name" value="DUF2889"/>
    <property type="match status" value="1"/>
</dbReference>
<organism evidence="2 3">
    <name type="scientific">Pararhodospirillum oryzae</name>
    <dbReference type="NCBI Taxonomy" id="478448"/>
    <lineage>
        <taxon>Bacteria</taxon>
        <taxon>Pseudomonadati</taxon>
        <taxon>Pseudomonadota</taxon>
        <taxon>Alphaproteobacteria</taxon>
        <taxon>Rhodospirillales</taxon>
        <taxon>Rhodospirillaceae</taxon>
        <taxon>Pararhodospirillum</taxon>
    </lineage>
</organism>
<evidence type="ECO:0008006" key="4">
    <source>
        <dbReference type="Google" id="ProtNLM"/>
    </source>
</evidence>
<protein>
    <recommendedName>
        <fullName evidence="4">DUF2889 domain-containing protein</fullName>
    </recommendedName>
</protein>
<feature type="region of interest" description="Disordered" evidence="1">
    <location>
        <begin position="1"/>
        <end position="21"/>
    </location>
</feature>
<sequence>MRFHAKATDSRPVLEPRAMPLSCTDPARREIHHRRIDVRGFERDDGLWDIEGRLTDVKSYAFANKDRGMIEAGDPVHDLSLRLTIDLSLRVHAAEAVIDKSPFSVCPEVTEAYGRLVGLTIGPGFRRAAAERVGGARGCTHLSELLGPVATTAFQTLHRAQLVALDQGGAGAERAAAQMRTVVDSCHALRADGPVIAREWPDLAQSSAPPSDAG</sequence>